<dbReference type="EMBL" id="BQKY01000004">
    <property type="protein sequence ID" value="GJN89187.1"/>
    <property type="molecule type" value="Genomic_DNA"/>
</dbReference>
<dbReference type="InterPro" id="IPR001611">
    <property type="entry name" value="Leu-rich_rpt"/>
</dbReference>
<dbReference type="Pfam" id="PF13516">
    <property type="entry name" value="LRR_6"/>
    <property type="match status" value="3"/>
</dbReference>
<gene>
    <name evidence="4" type="ORF">Rhopal_002163-T1</name>
</gene>
<dbReference type="GO" id="GO:0006913">
    <property type="term" value="P:nucleocytoplasmic transport"/>
    <property type="evidence" value="ECO:0007669"/>
    <property type="project" value="TreeGrafter"/>
</dbReference>
<dbReference type="PANTHER" id="PTHR24113:SF12">
    <property type="entry name" value="RAN GTPASE-ACTIVATING PROTEIN 1"/>
    <property type="match status" value="1"/>
</dbReference>
<comment type="caution">
    <text evidence="4">The sequence shown here is derived from an EMBL/GenBank/DDBJ whole genome shotgun (WGS) entry which is preliminary data.</text>
</comment>
<keyword evidence="5" id="KW-1185">Reference proteome</keyword>
<dbReference type="PANTHER" id="PTHR24113">
    <property type="entry name" value="RAN GTPASE-ACTIVATING PROTEIN 1"/>
    <property type="match status" value="1"/>
</dbReference>
<organism evidence="4 5">
    <name type="scientific">Rhodotorula paludigena</name>
    <dbReference type="NCBI Taxonomy" id="86838"/>
    <lineage>
        <taxon>Eukaryota</taxon>
        <taxon>Fungi</taxon>
        <taxon>Dikarya</taxon>
        <taxon>Basidiomycota</taxon>
        <taxon>Pucciniomycotina</taxon>
        <taxon>Microbotryomycetes</taxon>
        <taxon>Sporidiobolales</taxon>
        <taxon>Sporidiobolaceae</taxon>
        <taxon>Rhodotorula</taxon>
    </lineage>
</organism>
<protein>
    <recommendedName>
        <fullName evidence="6">RNI-like protein</fullName>
    </recommendedName>
</protein>
<dbReference type="GO" id="GO:0048471">
    <property type="term" value="C:perinuclear region of cytoplasm"/>
    <property type="evidence" value="ECO:0007669"/>
    <property type="project" value="TreeGrafter"/>
</dbReference>
<evidence type="ECO:0008006" key="6">
    <source>
        <dbReference type="Google" id="ProtNLM"/>
    </source>
</evidence>
<dbReference type="GO" id="GO:0005829">
    <property type="term" value="C:cytosol"/>
    <property type="evidence" value="ECO:0007669"/>
    <property type="project" value="TreeGrafter"/>
</dbReference>
<dbReference type="GO" id="GO:0005634">
    <property type="term" value="C:nucleus"/>
    <property type="evidence" value="ECO:0007669"/>
    <property type="project" value="TreeGrafter"/>
</dbReference>
<reference evidence="4 5" key="1">
    <citation type="submission" date="2021-12" db="EMBL/GenBank/DDBJ databases">
        <title>High titer production of polyol ester of fatty acids by Rhodotorula paludigena BS15 towards product separation-free biomass refinery.</title>
        <authorList>
            <person name="Mano J."/>
            <person name="Ono H."/>
            <person name="Tanaka T."/>
            <person name="Naito K."/>
            <person name="Sushida H."/>
            <person name="Ike M."/>
            <person name="Tokuyasu K."/>
            <person name="Kitaoka M."/>
        </authorList>
    </citation>
    <scope>NUCLEOTIDE SEQUENCE [LARGE SCALE GENOMIC DNA]</scope>
    <source>
        <strain evidence="4 5">BS15</strain>
    </source>
</reference>
<dbReference type="SMART" id="SM00368">
    <property type="entry name" value="LRR_RI"/>
    <property type="match status" value="5"/>
</dbReference>
<dbReference type="GO" id="GO:0005096">
    <property type="term" value="F:GTPase activator activity"/>
    <property type="evidence" value="ECO:0007669"/>
    <property type="project" value="UniProtKB-KW"/>
</dbReference>
<accession>A0AAV5GIN6</accession>
<dbReference type="GO" id="GO:0031267">
    <property type="term" value="F:small GTPase binding"/>
    <property type="evidence" value="ECO:0007669"/>
    <property type="project" value="TreeGrafter"/>
</dbReference>
<evidence type="ECO:0000256" key="2">
    <source>
        <dbReference type="ARBA" id="ARBA00022614"/>
    </source>
</evidence>
<dbReference type="Proteomes" id="UP001342314">
    <property type="component" value="Unassembled WGS sequence"/>
</dbReference>
<proteinExistence type="predicted"/>
<evidence type="ECO:0000256" key="1">
    <source>
        <dbReference type="ARBA" id="ARBA00022468"/>
    </source>
</evidence>
<name>A0AAV5GIN6_9BASI</name>
<sequence length="500" mass="54201">MDFSRFRSPALDLADFLRSLAVPRAQYGASSYGSSRSRQEDEWEILRARQGGTKRLDFFDHNAAGPEGAVLVLRAMEKSPGVTELALSHNPLGDDGIREFLSGMKRLRSRDIGAHLERVNLSDCDLSDVSLHLITLHLLRPSPHPPSLQSLYLNNNGLSLGSQSSLSSLPDFLGNTLSSSSCSLRCLDLTSNRNIGTRGLLSLLEHLNLAAGPSHLSELRLSMVGLTPDCAEPLAAWLEDPILGGRLLILTVNANALGQAGVRRLARTAISGRASSLLHLECLANDEGDDEQWASVNTELEQAAGEETLEDWRDRLRDALRRNQQVYRETRLAALRLVAPARILFGGNACEPESAPISDAAEAQHAFPFLRLPIELQVHVLRCLMLLAPSSAAHLYPSLASSTAAITVPASTSSATRTLSAPLTEPQFLRILAHSASRATLATEQRIAAAHAAGEAPSLIAQSGGNSWRGERDEVDMGNGWEEWYLRAVGCDRFERAAPL</sequence>
<keyword evidence="2" id="KW-0433">Leucine-rich repeat</keyword>
<evidence type="ECO:0000313" key="5">
    <source>
        <dbReference type="Proteomes" id="UP001342314"/>
    </source>
</evidence>
<dbReference type="SUPFAM" id="SSF52047">
    <property type="entry name" value="RNI-like"/>
    <property type="match status" value="1"/>
</dbReference>
<dbReference type="InterPro" id="IPR032675">
    <property type="entry name" value="LRR_dom_sf"/>
</dbReference>
<keyword evidence="3" id="KW-0677">Repeat</keyword>
<evidence type="ECO:0000256" key="3">
    <source>
        <dbReference type="ARBA" id="ARBA00022737"/>
    </source>
</evidence>
<dbReference type="AlphaFoldDB" id="A0AAV5GIN6"/>
<dbReference type="InterPro" id="IPR027038">
    <property type="entry name" value="RanGap"/>
</dbReference>
<keyword evidence="1" id="KW-0343">GTPase activation</keyword>
<evidence type="ECO:0000313" key="4">
    <source>
        <dbReference type="EMBL" id="GJN89187.1"/>
    </source>
</evidence>
<dbReference type="Gene3D" id="3.80.10.10">
    <property type="entry name" value="Ribonuclease Inhibitor"/>
    <property type="match status" value="2"/>
</dbReference>